<feature type="compositionally biased region" description="Polar residues" evidence="11">
    <location>
        <begin position="233"/>
        <end position="259"/>
    </location>
</feature>
<comment type="similarity">
    <text evidence="3 10">Belongs to the glycosyl hydrolase 75 family.</text>
</comment>
<evidence type="ECO:0000256" key="11">
    <source>
        <dbReference type="SAM" id="MobiDB-lite"/>
    </source>
</evidence>
<evidence type="ECO:0000256" key="4">
    <source>
        <dbReference type="ARBA" id="ARBA00022525"/>
    </source>
</evidence>
<keyword evidence="12" id="KW-1133">Transmembrane helix</keyword>
<evidence type="ECO:0000256" key="1">
    <source>
        <dbReference type="ARBA" id="ARBA00000405"/>
    </source>
</evidence>
<evidence type="ECO:0000256" key="10">
    <source>
        <dbReference type="RuleBase" id="RU361208"/>
    </source>
</evidence>
<feature type="compositionally biased region" description="Basic and acidic residues" evidence="11">
    <location>
        <begin position="548"/>
        <end position="559"/>
    </location>
</feature>
<feature type="region of interest" description="Disordered" evidence="11">
    <location>
        <begin position="301"/>
        <end position="322"/>
    </location>
</feature>
<evidence type="ECO:0000256" key="9">
    <source>
        <dbReference type="ARBA" id="ARBA00023326"/>
    </source>
</evidence>
<evidence type="ECO:0000256" key="3">
    <source>
        <dbReference type="ARBA" id="ARBA00007799"/>
    </source>
</evidence>
<feature type="compositionally biased region" description="Low complexity" evidence="11">
    <location>
        <begin position="167"/>
        <end position="182"/>
    </location>
</feature>
<dbReference type="PANTHER" id="PTHR42061">
    <property type="entry name" value="ENDO-CHITOSANASE"/>
    <property type="match status" value="1"/>
</dbReference>
<dbReference type="PANTHER" id="PTHR42061:SF6">
    <property type="entry name" value="ENDO-CHITOSANASE"/>
    <property type="match status" value="1"/>
</dbReference>
<comment type="catalytic activity">
    <reaction evidence="1 10">
        <text>Endohydrolysis of beta-(1-&gt;4)-linkages between D-glucosamine residues in a partly acetylated chitosan.</text>
        <dbReference type="EC" id="3.2.1.132"/>
    </reaction>
</comment>
<comment type="function">
    <text evidence="10">Chitosanase catalyzing the endo-type cleavage of chitosan, the deacylated form of chitin. Chitosanase may be crucial in the degradation of the deacetylated portion of chitin in the fungal cell wall.</text>
</comment>
<dbReference type="Proteomes" id="UP000011086">
    <property type="component" value="Unassembled WGS sequence"/>
</dbReference>
<keyword evidence="6 10" id="KW-0378">Hydrolase</keyword>
<dbReference type="GO" id="GO:0016977">
    <property type="term" value="F:chitosanase activity"/>
    <property type="evidence" value="ECO:0007669"/>
    <property type="project" value="UniProtKB-EC"/>
</dbReference>
<keyword evidence="12" id="KW-0812">Transmembrane</keyword>
<feature type="region of interest" description="Disordered" evidence="11">
    <location>
        <begin position="720"/>
        <end position="763"/>
    </location>
</feature>
<accession>A0AA97PJP1</accession>
<keyword evidence="5" id="KW-0732">Signal</keyword>
<dbReference type="Pfam" id="PF07335">
    <property type="entry name" value="Glyco_hydro_75"/>
    <property type="match status" value="1"/>
</dbReference>
<keyword evidence="8 10" id="KW-0326">Glycosidase</keyword>
<organism evidence="13">
    <name type="scientific">Pyricularia oryzae (strain Y34)</name>
    <name type="common">Rice blast fungus</name>
    <name type="synonym">Magnaporthe oryzae</name>
    <dbReference type="NCBI Taxonomy" id="1143189"/>
    <lineage>
        <taxon>Eukaryota</taxon>
        <taxon>Fungi</taxon>
        <taxon>Dikarya</taxon>
        <taxon>Ascomycota</taxon>
        <taxon>Pezizomycotina</taxon>
        <taxon>Sordariomycetes</taxon>
        <taxon>Sordariomycetidae</taxon>
        <taxon>Magnaporthales</taxon>
        <taxon>Pyriculariaceae</taxon>
        <taxon>Pyricularia</taxon>
    </lineage>
</organism>
<sequence>MSSAVISDGFDNWFFTTNKTQNQCPSVSAKCIPPKACSRDPSTGQSFCCDTGLRTVCWRGATTCKTDGTTLSCGSGSNSWCCLAGSEKCTERSGQTGICWSTLQNTLKQISVPDLEVAFSSLSSAQPAASTLPFTPSRLIAATMSGSPDSSATATGDDGPAAVTNVPGSPSGTSSSASDAAGSGSGGLAPGAIAGMVVGLVLGLAVIAVSGFLIWRCIKRREARAAGGGVGHPTTTGELDGTPSSSPELLKSSAQSTHQPYGYHQVAGAHGGDGGGATEMEGSPGAAQSAELHQDKGFYAPSELDASSGAHETVNELPGDWRVRDRHGEKTLAEACSFRRAGLVAVAGYLVRRLMQRSEKSLSKLNAEAGSKHQSVVRVRRTSRQPAASACALALCSACIELARFESIKESLILCRTPRGQKYGTNHAMAAGGYSTHHPEALAQHPQRTQVAQIKRGIATLALSSSLLFAATTARDIPENIKKLRESIIARGDCEKKLASGFRSVSTDEKTGSYCGDLLDSAGVIYQQMPGGQLSDMDIDCDGQQAGRQKDDGRCSKSKDTQAQTSFADVLTGYNVGVKDLNPFVHSYVVFGNEGKPDWPEFRPNSVTAKNGKKVEPLSVMAVVCGDKMFYGVWGDENGPDGDHPMMGEAGIGLATACYGASDVNGDNGHSENDVLYLAFTGEDAVPGANGAKWDASSFEDFESSLHAIGDSLVQRIDGSIPGKSVSKRSVQHEYPTEEVRRSRPARMLRRNNPENPAEDKPT</sequence>
<gene>
    <name evidence="13" type="ORF">OOU_Y34scaffold00613g1</name>
</gene>
<evidence type="ECO:0000256" key="12">
    <source>
        <dbReference type="SAM" id="Phobius"/>
    </source>
</evidence>
<evidence type="ECO:0000256" key="6">
    <source>
        <dbReference type="ARBA" id="ARBA00022801"/>
    </source>
</evidence>
<feature type="region of interest" description="Disordered" evidence="11">
    <location>
        <begin position="540"/>
        <end position="559"/>
    </location>
</feature>
<feature type="region of interest" description="Disordered" evidence="11">
    <location>
        <begin position="143"/>
        <end position="185"/>
    </location>
</feature>
<keyword evidence="4" id="KW-0964">Secreted</keyword>
<name>A0AA97PJP1_PYRO3</name>
<reference evidence="13" key="1">
    <citation type="journal article" date="2012" name="PLoS Genet.">
        <title>Comparative analysis of the genomes of two field isolates of the rice blast fungus Magnaporthe oryzae.</title>
        <authorList>
            <person name="Xue M."/>
            <person name="Yang J."/>
            <person name="Li Z."/>
            <person name="Hu S."/>
            <person name="Yao N."/>
            <person name="Dean R.A."/>
            <person name="Zhao W."/>
            <person name="Shen M."/>
            <person name="Zhang H."/>
            <person name="Li C."/>
            <person name="Liu L."/>
            <person name="Cao L."/>
            <person name="Xu X."/>
            <person name="Xing Y."/>
            <person name="Hsiang T."/>
            <person name="Zhang Z."/>
            <person name="Xu J.R."/>
            <person name="Peng Y.L."/>
        </authorList>
    </citation>
    <scope>NUCLEOTIDE SEQUENCE</scope>
    <source>
        <strain evidence="13">Y34</strain>
    </source>
</reference>
<keyword evidence="7" id="KW-0119">Carbohydrate metabolism</keyword>
<keyword evidence="9 10" id="KW-0624">Polysaccharide degradation</keyword>
<dbReference type="GO" id="GO:0005576">
    <property type="term" value="C:extracellular region"/>
    <property type="evidence" value="ECO:0007669"/>
    <property type="project" value="UniProtKB-SubCell"/>
</dbReference>
<dbReference type="EC" id="3.2.1.132" evidence="10"/>
<comment type="subcellular location">
    <subcellularLocation>
        <location evidence="2 10">Secreted</location>
    </subcellularLocation>
</comment>
<evidence type="ECO:0000256" key="5">
    <source>
        <dbReference type="ARBA" id="ARBA00022729"/>
    </source>
</evidence>
<proteinExistence type="inferred from homology"/>
<feature type="compositionally biased region" description="Basic and acidic residues" evidence="11">
    <location>
        <begin position="731"/>
        <end position="742"/>
    </location>
</feature>
<dbReference type="EMBL" id="JH793634">
    <property type="protein sequence ID" value="ELQ37156.1"/>
    <property type="molecule type" value="Genomic_DNA"/>
</dbReference>
<evidence type="ECO:0000256" key="8">
    <source>
        <dbReference type="ARBA" id="ARBA00023295"/>
    </source>
</evidence>
<evidence type="ECO:0000256" key="7">
    <source>
        <dbReference type="ARBA" id="ARBA00023277"/>
    </source>
</evidence>
<dbReference type="InterPro" id="IPR009939">
    <property type="entry name" value="Chitosanase_fungal"/>
</dbReference>
<feature type="compositionally biased region" description="Polar residues" evidence="11">
    <location>
        <begin position="144"/>
        <end position="154"/>
    </location>
</feature>
<feature type="transmembrane region" description="Helical" evidence="12">
    <location>
        <begin position="193"/>
        <end position="215"/>
    </location>
</feature>
<evidence type="ECO:0000313" key="13">
    <source>
        <dbReference type="EMBL" id="ELQ37156.1"/>
    </source>
</evidence>
<feature type="region of interest" description="Disordered" evidence="11">
    <location>
        <begin position="224"/>
        <end position="289"/>
    </location>
</feature>
<protein>
    <recommendedName>
        <fullName evidence="10">Endo-chitosanase</fullName>
        <ecNumber evidence="10">3.2.1.132</ecNumber>
    </recommendedName>
</protein>
<dbReference type="GO" id="GO:0000272">
    <property type="term" value="P:polysaccharide catabolic process"/>
    <property type="evidence" value="ECO:0007669"/>
    <property type="project" value="UniProtKB-KW"/>
</dbReference>
<dbReference type="AlphaFoldDB" id="A0AA97PJP1"/>
<keyword evidence="12" id="KW-0472">Membrane</keyword>
<evidence type="ECO:0000256" key="2">
    <source>
        <dbReference type="ARBA" id="ARBA00004613"/>
    </source>
</evidence>
<feature type="non-terminal residue" evidence="13">
    <location>
        <position position="763"/>
    </location>
</feature>